<feature type="transmembrane region" description="Helical" evidence="8">
    <location>
        <begin position="259"/>
        <end position="282"/>
    </location>
</feature>
<evidence type="ECO:0000313" key="9">
    <source>
        <dbReference type="EMBL" id="CAH0394698.1"/>
    </source>
</evidence>
<dbReference type="Proteomes" id="UP001152759">
    <property type="component" value="Chromosome 8"/>
</dbReference>
<feature type="transmembrane region" description="Helical" evidence="8">
    <location>
        <begin position="141"/>
        <end position="161"/>
    </location>
</feature>
<organism evidence="9 10">
    <name type="scientific">Bemisia tabaci</name>
    <name type="common">Sweetpotato whitefly</name>
    <name type="synonym">Aleurodes tabaci</name>
    <dbReference type="NCBI Taxonomy" id="7038"/>
    <lineage>
        <taxon>Eukaryota</taxon>
        <taxon>Metazoa</taxon>
        <taxon>Ecdysozoa</taxon>
        <taxon>Arthropoda</taxon>
        <taxon>Hexapoda</taxon>
        <taxon>Insecta</taxon>
        <taxon>Pterygota</taxon>
        <taxon>Neoptera</taxon>
        <taxon>Paraneoptera</taxon>
        <taxon>Hemiptera</taxon>
        <taxon>Sternorrhyncha</taxon>
        <taxon>Aleyrodoidea</taxon>
        <taxon>Aleyrodidae</taxon>
        <taxon>Aleyrodinae</taxon>
        <taxon>Bemisia</taxon>
    </lineage>
</organism>
<keyword evidence="5 8" id="KW-0732">Signal</keyword>
<feature type="chain" id="PRO_5040528110" description="Post-GPI attachment to proteins factor 3" evidence="8">
    <location>
        <begin position="25"/>
        <end position="319"/>
    </location>
</feature>
<comment type="function">
    <text evidence="8">Involved in the lipid remodeling steps of GPI-anchor maturation.</text>
</comment>
<gene>
    <name evidence="9" type="ORF">BEMITA_LOCUS12965</name>
</gene>
<dbReference type="GO" id="GO:0016788">
    <property type="term" value="F:hydrolase activity, acting on ester bonds"/>
    <property type="evidence" value="ECO:0007669"/>
    <property type="project" value="TreeGrafter"/>
</dbReference>
<name>A0A9P0AMU1_BEMTA</name>
<dbReference type="PANTHER" id="PTHR13148:SF0">
    <property type="entry name" value="POST-GPI ATTACHMENT TO PROTEINS FACTOR 3"/>
    <property type="match status" value="1"/>
</dbReference>
<keyword evidence="8" id="KW-0333">Golgi apparatus</keyword>
<evidence type="ECO:0000256" key="6">
    <source>
        <dbReference type="ARBA" id="ARBA00022989"/>
    </source>
</evidence>
<keyword evidence="10" id="KW-1185">Reference proteome</keyword>
<feature type="transmembrane region" description="Helical" evidence="8">
    <location>
        <begin position="110"/>
        <end position="129"/>
    </location>
</feature>
<dbReference type="Pfam" id="PF04080">
    <property type="entry name" value="Per1"/>
    <property type="match status" value="1"/>
</dbReference>
<feature type="signal peptide" evidence="8">
    <location>
        <begin position="1"/>
        <end position="24"/>
    </location>
</feature>
<keyword evidence="7 8" id="KW-0472">Membrane</keyword>
<dbReference type="GO" id="GO:0000139">
    <property type="term" value="C:Golgi membrane"/>
    <property type="evidence" value="ECO:0007669"/>
    <property type="project" value="UniProtKB-SubCell"/>
</dbReference>
<feature type="transmembrane region" description="Helical" evidence="8">
    <location>
        <begin position="288"/>
        <end position="306"/>
    </location>
</feature>
<sequence length="319" mass="38339">MFKQSSKFILTLLVFFCKLKCSLCSLGDSFPYYRTCVSECSRSICDEDGYHKKERSPSYFEEMFEWQCTSECRYVCMWDLVEAFERKGWNVPQFHGKWPFVRWWGLQEPVSMIASVIHLLVTIYMFRYFYKRVCSKSPMYWIWVTYAVVLMNCWTWSALFHARDLPFNEIMDYISAFAAILFGFFAIGYRVLLNSPSRILFSICCLLYFLNHTLYRTLDENFDYAYNMKANIVLSIMTSIIIFAWTIREWKNLYHVRYALYYMINFMIAAIPEILDFPPILWLVDAHALWHILSIPVTYFLFMYGVEDCRYLHRSKLHL</sequence>
<evidence type="ECO:0000256" key="1">
    <source>
        <dbReference type="ARBA" id="ARBA00004127"/>
    </source>
</evidence>
<keyword evidence="3 8" id="KW-0337">GPI-anchor biosynthesis</keyword>
<comment type="similarity">
    <text evidence="2 8">Belongs to the PGAP3 family.</text>
</comment>
<evidence type="ECO:0000256" key="7">
    <source>
        <dbReference type="ARBA" id="ARBA00023136"/>
    </source>
</evidence>
<dbReference type="PANTHER" id="PTHR13148">
    <property type="entry name" value="PER1-RELATED"/>
    <property type="match status" value="1"/>
</dbReference>
<dbReference type="InterPro" id="IPR007217">
    <property type="entry name" value="Per1-like"/>
</dbReference>
<accession>A0A9P0AMU1</accession>
<evidence type="ECO:0000256" key="3">
    <source>
        <dbReference type="ARBA" id="ARBA00022502"/>
    </source>
</evidence>
<dbReference type="GO" id="GO:0005789">
    <property type="term" value="C:endoplasmic reticulum membrane"/>
    <property type="evidence" value="ECO:0007669"/>
    <property type="project" value="TreeGrafter"/>
</dbReference>
<evidence type="ECO:0000256" key="8">
    <source>
        <dbReference type="RuleBase" id="RU365066"/>
    </source>
</evidence>
<dbReference type="AlphaFoldDB" id="A0A9P0AMU1"/>
<feature type="transmembrane region" description="Helical" evidence="8">
    <location>
        <begin position="173"/>
        <end position="192"/>
    </location>
</feature>
<keyword evidence="4 8" id="KW-0812">Transmembrane</keyword>
<evidence type="ECO:0000256" key="5">
    <source>
        <dbReference type="ARBA" id="ARBA00022729"/>
    </source>
</evidence>
<feature type="transmembrane region" description="Helical" evidence="8">
    <location>
        <begin position="230"/>
        <end position="247"/>
    </location>
</feature>
<comment type="subcellular location">
    <subcellularLocation>
        <location evidence="1">Endomembrane system</location>
        <topology evidence="1">Multi-pass membrane protein</topology>
    </subcellularLocation>
    <subcellularLocation>
        <location evidence="8">Golgi apparatus membrane</location>
        <topology evidence="8">Multi-pass membrane protein</topology>
    </subcellularLocation>
</comment>
<dbReference type="KEGG" id="btab:109033977"/>
<evidence type="ECO:0000256" key="4">
    <source>
        <dbReference type="ARBA" id="ARBA00022692"/>
    </source>
</evidence>
<dbReference type="EMBL" id="OU963869">
    <property type="protein sequence ID" value="CAH0394698.1"/>
    <property type="molecule type" value="Genomic_DNA"/>
</dbReference>
<evidence type="ECO:0000256" key="2">
    <source>
        <dbReference type="ARBA" id="ARBA00006387"/>
    </source>
</evidence>
<feature type="transmembrane region" description="Helical" evidence="8">
    <location>
        <begin position="199"/>
        <end position="218"/>
    </location>
</feature>
<keyword evidence="6 8" id="KW-1133">Transmembrane helix</keyword>
<proteinExistence type="inferred from homology"/>
<evidence type="ECO:0000313" key="10">
    <source>
        <dbReference type="Proteomes" id="UP001152759"/>
    </source>
</evidence>
<protein>
    <recommendedName>
        <fullName evidence="8">Post-GPI attachment to proteins factor 3</fullName>
    </recommendedName>
</protein>
<dbReference type="OrthoDB" id="419770at2759"/>
<dbReference type="GO" id="GO:0006506">
    <property type="term" value="P:GPI anchor biosynthetic process"/>
    <property type="evidence" value="ECO:0007669"/>
    <property type="project" value="UniProtKB-KW"/>
</dbReference>
<reference evidence="9" key="1">
    <citation type="submission" date="2021-12" db="EMBL/GenBank/DDBJ databases">
        <authorList>
            <person name="King R."/>
        </authorList>
    </citation>
    <scope>NUCLEOTIDE SEQUENCE</scope>
</reference>